<dbReference type="AlphaFoldDB" id="A0A918PTA9"/>
<protein>
    <submittedName>
        <fullName evidence="2">Glycosyl transferase</fullName>
    </submittedName>
</protein>
<proteinExistence type="predicted"/>
<organism evidence="2 3">
    <name type="scientific">Asticcacaulis endophyticus</name>
    <dbReference type="NCBI Taxonomy" id="1395890"/>
    <lineage>
        <taxon>Bacteria</taxon>
        <taxon>Pseudomonadati</taxon>
        <taxon>Pseudomonadota</taxon>
        <taxon>Alphaproteobacteria</taxon>
        <taxon>Caulobacterales</taxon>
        <taxon>Caulobacteraceae</taxon>
        <taxon>Asticcacaulis</taxon>
    </lineage>
</organism>
<dbReference type="PANTHER" id="PTHR43179:SF11">
    <property type="entry name" value="GLYCOSYL TRANSFERASE"/>
    <property type="match status" value="1"/>
</dbReference>
<dbReference type="RefSeq" id="WP_189484549.1">
    <property type="nucleotide sequence ID" value="NZ_BMZB01000001.1"/>
</dbReference>
<sequence length="333" mass="37371">MTDSLRFSIIVVSYNSSAFLPRCLEALQAQTLPRAAYEIVVVDNASADFELDAWRARYPDIRFEQFEDNLGFAVANNRAAQMASAPWLVLINPDAFAHADMLQALQGAVSDYPAVSMFSALQLSANHAGKLDGAGDGMMAFGFNYRMGYGHDMPQFLPVGEVFSACGAAMMIRRDLFERLNGFDEDFYIYCEDADLGYRARLLGERCLLIPQARVDHIGSATLGARSDFALRYGYRNRLWMYLKNTPWPVMILTLMPHILMTIAVMIKDALSGKGVIAGAAIWEALTNLGHIRRKRRDIQTTRRLKSLRLLKLLTWNPGKITGRGIDVKEMRQ</sequence>
<dbReference type="SUPFAM" id="SSF53448">
    <property type="entry name" value="Nucleotide-diphospho-sugar transferases"/>
    <property type="match status" value="1"/>
</dbReference>
<evidence type="ECO:0000259" key="1">
    <source>
        <dbReference type="Pfam" id="PF00535"/>
    </source>
</evidence>
<keyword evidence="3" id="KW-1185">Reference proteome</keyword>
<evidence type="ECO:0000313" key="3">
    <source>
        <dbReference type="Proteomes" id="UP000662572"/>
    </source>
</evidence>
<dbReference type="CDD" id="cd04186">
    <property type="entry name" value="GT_2_like_c"/>
    <property type="match status" value="1"/>
</dbReference>
<reference evidence="2" key="2">
    <citation type="submission" date="2020-09" db="EMBL/GenBank/DDBJ databases">
        <authorList>
            <person name="Sun Q."/>
            <person name="Kim S."/>
        </authorList>
    </citation>
    <scope>NUCLEOTIDE SEQUENCE</scope>
    <source>
        <strain evidence="2">KCTC 32296</strain>
    </source>
</reference>
<accession>A0A918PTA9</accession>
<dbReference type="Pfam" id="PF00535">
    <property type="entry name" value="Glycos_transf_2"/>
    <property type="match status" value="1"/>
</dbReference>
<comment type="caution">
    <text evidence="2">The sequence shown here is derived from an EMBL/GenBank/DDBJ whole genome shotgun (WGS) entry which is preliminary data.</text>
</comment>
<reference evidence="2" key="1">
    <citation type="journal article" date="2014" name="Int. J. Syst. Evol. Microbiol.">
        <title>Complete genome sequence of Corynebacterium casei LMG S-19264T (=DSM 44701T), isolated from a smear-ripened cheese.</title>
        <authorList>
            <consortium name="US DOE Joint Genome Institute (JGI-PGF)"/>
            <person name="Walter F."/>
            <person name="Albersmeier A."/>
            <person name="Kalinowski J."/>
            <person name="Ruckert C."/>
        </authorList>
    </citation>
    <scope>NUCLEOTIDE SEQUENCE</scope>
    <source>
        <strain evidence="2">KCTC 32296</strain>
    </source>
</reference>
<evidence type="ECO:0000313" key="2">
    <source>
        <dbReference type="EMBL" id="GGZ21244.1"/>
    </source>
</evidence>
<name>A0A918PTA9_9CAUL</name>
<dbReference type="GO" id="GO:0016740">
    <property type="term" value="F:transferase activity"/>
    <property type="evidence" value="ECO:0007669"/>
    <property type="project" value="UniProtKB-KW"/>
</dbReference>
<keyword evidence="2" id="KW-0808">Transferase</keyword>
<dbReference type="InterPro" id="IPR029044">
    <property type="entry name" value="Nucleotide-diphossugar_trans"/>
</dbReference>
<dbReference type="InterPro" id="IPR001173">
    <property type="entry name" value="Glyco_trans_2-like"/>
</dbReference>
<dbReference type="PANTHER" id="PTHR43179">
    <property type="entry name" value="RHAMNOSYLTRANSFERASE WBBL"/>
    <property type="match status" value="1"/>
</dbReference>
<dbReference type="Gene3D" id="3.90.550.10">
    <property type="entry name" value="Spore Coat Polysaccharide Biosynthesis Protein SpsA, Chain A"/>
    <property type="match status" value="1"/>
</dbReference>
<dbReference type="EMBL" id="BMZB01000001">
    <property type="protein sequence ID" value="GGZ21244.1"/>
    <property type="molecule type" value="Genomic_DNA"/>
</dbReference>
<feature type="domain" description="Glycosyltransferase 2-like" evidence="1">
    <location>
        <begin position="8"/>
        <end position="179"/>
    </location>
</feature>
<dbReference type="Proteomes" id="UP000662572">
    <property type="component" value="Unassembled WGS sequence"/>
</dbReference>
<gene>
    <name evidence="2" type="ORF">GCM10011273_02390</name>
</gene>